<dbReference type="InterPro" id="IPR031475">
    <property type="entry name" value="NBD_C"/>
</dbReference>
<dbReference type="GO" id="GO:0008982">
    <property type="term" value="F:protein-N(PI)-phosphohistidine-sugar phosphotransferase activity"/>
    <property type="evidence" value="ECO:0007669"/>
    <property type="project" value="InterPro"/>
</dbReference>
<keyword evidence="3" id="KW-0547">Nucleotide-binding</keyword>
<keyword evidence="6" id="KW-0119">Carbohydrate metabolism</keyword>
<dbReference type="GO" id="GO:0016301">
    <property type="term" value="F:kinase activity"/>
    <property type="evidence" value="ECO:0007669"/>
    <property type="project" value="UniProtKB-KW"/>
</dbReference>
<name>A0A419AW62_PECCA</name>
<evidence type="ECO:0000256" key="1">
    <source>
        <dbReference type="ARBA" id="ARBA00005715"/>
    </source>
</evidence>
<dbReference type="GO" id="GO:0005524">
    <property type="term" value="F:ATP binding"/>
    <property type="evidence" value="ECO:0007669"/>
    <property type="project" value="UniProtKB-KW"/>
</dbReference>
<dbReference type="RefSeq" id="WP_119873769.1">
    <property type="nucleotide sequence ID" value="NZ_QZDH01000022.1"/>
</dbReference>
<dbReference type="Pfam" id="PF03612">
    <property type="entry name" value="EIIBC-GUT_N"/>
    <property type="match status" value="1"/>
</dbReference>
<evidence type="ECO:0000313" key="9">
    <source>
        <dbReference type="EMBL" id="RJL51347.1"/>
    </source>
</evidence>
<organism evidence="9 10">
    <name type="scientific">Pectobacterium carotovorum</name>
    <name type="common">Erwinia carotovora</name>
    <dbReference type="NCBI Taxonomy" id="554"/>
    <lineage>
        <taxon>Bacteria</taxon>
        <taxon>Pseudomonadati</taxon>
        <taxon>Pseudomonadota</taxon>
        <taxon>Gammaproteobacteria</taxon>
        <taxon>Enterobacterales</taxon>
        <taxon>Pectobacteriaceae</taxon>
        <taxon>Pectobacterium</taxon>
    </lineage>
</organism>
<dbReference type="Gene3D" id="3.40.50.10840">
    <property type="entry name" value="Putative sugar-binding, N-terminal domain"/>
    <property type="match status" value="1"/>
</dbReference>
<evidence type="ECO:0000256" key="3">
    <source>
        <dbReference type="ARBA" id="ARBA00022741"/>
    </source>
</evidence>
<sequence>MTRYLEIIRGGKGWGGPLLVNVTPGKKIAYITGGIRPTVVDRLVELTGWEAVDVFKNGEPAEQEIGLVVIDCGGTLRCGLYPKRGIPTINLHPTAKTGPLAEYIREEIYVSDVTPAGIRLRTEGKQGDKLGIVADDLTGATTIGVLLARSGMKTAAFFNTASFSDCESDWQAMVISSDSRPLPKAEAKNRVRNATQALLERGAVYFTKRVDTTLRGGIGYEIDAMLEVLPQETIAVVVPAMPQSRRIVVGGYSVIDSVALSCTDVAKDVRTPVTETFVPGLLSEQTHHQVKHIPLSCVLKGYHAISDALIQQQREGARVIVVDAISLADVENIARAVTKLNWNVLAVDPGPFTERLAFTREMIRDEERKEKALIPQEQQQGSIIVVAGSATPVTKKQLTALIETDPRVCHIPIDAELLIDKEHSADIEVARVVRQALECVKTHANAIFVFESALTGRLLDLSMEEQRFGLAHGQAAENINQGLGNIVKTVLDAAASEIKGLYMTGGDTMVNVLKQLGANGIEMVDYVIPQTDLVKIIGGDYEGLICVGKGGLTGPEDIIPTIIHHIYRETCNK</sequence>
<evidence type="ECO:0000256" key="2">
    <source>
        <dbReference type="ARBA" id="ARBA00022679"/>
    </source>
</evidence>
<evidence type="ECO:0000256" key="4">
    <source>
        <dbReference type="ARBA" id="ARBA00022777"/>
    </source>
</evidence>
<proteinExistence type="inferred from homology"/>
<dbReference type="GO" id="GO:0005886">
    <property type="term" value="C:plasma membrane"/>
    <property type="evidence" value="ECO:0007669"/>
    <property type="project" value="TreeGrafter"/>
</dbReference>
<dbReference type="PROSITE" id="PS51102">
    <property type="entry name" value="PTS_EIIB_TYPE_5"/>
    <property type="match status" value="1"/>
</dbReference>
<reference evidence="9 10" key="1">
    <citation type="submission" date="2018-09" db="EMBL/GenBank/DDBJ databases">
        <title>Phylogenetic diversity of Pectobacterium and Dickeya strains causing blackleg disease of potato in Morocco.</title>
        <authorList>
            <person name="Oulghazi S."/>
            <person name="Moumni M."/>
            <person name="Faure D."/>
        </authorList>
    </citation>
    <scope>NUCLEOTIDE SEQUENCE [LARGE SCALE GENOMIC DNA]</scope>
    <source>
        <strain evidence="9 10">S1.15.11.2D</strain>
    </source>
</reference>
<comment type="caution">
    <text evidence="9">The sequence shown here is derived from an EMBL/GenBank/DDBJ whole genome shotgun (WGS) entry which is preliminary data.</text>
</comment>
<dbReference type="InterPro" id="IPR042213">
    <property type="entry name" value="NBD_C_sf"/>
</dbReference>
<keyword evidence="4 9" id="KW-0418">Kinase</keyword>
<keyword evidence="2" id="KW-0808">Transferase</keyword>
<dbReference type="InterPro" id="IPR010737">
    <property type="entry name" value="4-carb_acid_sugar_kinase_N"/>
</dbReference>
<protein>
    <submittedName>
        <fullName evidence="9">Four-carbon acid sugar kinase family protein</fullName>
    </submittedName>
</protein>
<gene>
    <name evidence="9" type="ORF">D5071_11230</name>
</gene>
<dbReference type="SUPFAM" id="SSF142764">
    <property type="entry name" value="YgbK-like"/>
    <property type="match status" value="1"/>
</dbReference>
<dbReference type="Pfam" id="PF07005">
    <property type="entry name" value="SBD_N"/>
    <property type="match status" value="1"/>
</dbReference>
<keyword evidence="5" id="KW-0067">ATP-binding</keyword>
<dbReference type="Proteomes" id="UP000283655">
    <property type="component" value="Unassembled WGS sequence"/>
</dbReference>
<dbReference type="EMBL" id="QZDH01000022">
    <property type="protein sequence ID" value="RJL51347.1"/>
    <property type="molecule type" value="Genomic_DNA"/>
</dbReference>
<evidence type="ECO:0000256" key="5">
    <source>
        <dbReference type="ARBA" id="ARBA00022840"/>
    </source>
</evidence>
<evidence type="ECO:0000259" key="8">
    <source>
        <dbReference type="PROSITE" id="PS51102"/>
    </source>
</evidence>
<comment type="similarity">
    <text evidence="1">Belongs to the four-carbon acid sugar kinase family.</text>
</comment>
<evidence type="ECO:0000313" key="10">
    <source>
        <dbReference type="Proteomes" id="UP000283655"/>
    </source>
</evidence>
<dbReference type="GO" id="GO:0009401">
    <property type="term" value="P:phosphoenolpyruvate-dependent sugar phosphotransferase system"/>
    <property type="evidence" value="ECO:0007669"/>
    <property type="project" value="InterPro"/>
</dbReference>
<dbReference type="Gene3D" id="3.40.980.20">
    <property type="entry name" value="Four-carbon acid sugar kinase, nucleotide binding domain"/>
    <property type="match status" value="1"/>
</dbReference>
<dbReference type="InterPro" id="IPR004702">
    <property type="entry name" value="PTS_sorb_EIIBC"/>
</dbReference>
<dbReference type="PANTHER" id="PTHR39427:SF1">
    <property type="entry name" value="PTS SYSTEM GLUCITOL_SORBITOL-SPECIFIC EIIB COMPONENT"/>
    <property type="match status" value="1"/>
</dbReference>
<feature type="modified residue" description="Phosphocysteine; by EIIA" evidence="7">
    <location>
        <position position="72"/>
    </location>
</feature>
<dbReference type="InterPro" id="IPR037051">
    <property type="entry name" value="4-carb_acid_sugar_kinase_N_sf"/>
</dbReference>
<dbReference type="Pfam" id="PF17042">
    <property type="entry name" value="NBD_C"/>
    <property type="match status" value="1"/>
</dbReference>
<dbReference type="InterPro" id="IPR011618">
    <property type="entry name" value="PTS_EIIBC_GUT_N"/>
</dbReference>
<accession>A0A419AW62</accession>
<dbReference type="PANTHER" id="PTHR39427">
    <property type="match status" value="1"/>
</dbReference>
<dbReference type="AlphaFoldDB" id="A0A419AW62"/>
<evidence type="ECO:0000256" key="6">
    <source>
        <dbReference type="ARBA" id="ARBA00023277"/>
    </source>
</evidence>
<feature type="domain" description="PTS EIIB type-5" evidence="8">
    <location>
        <begin position="1"/>
        <end position="203"/>
    </location>
</feature>
<evidence type="ECO:0000256" key="7">
    <source>
        <dbReference type="PROSITE-ProRule" id="PRU00425"/>
    </source>
</evidence>